<keyword evidence="1" id="KW-0694">RNA-binding</keyword>
<dbReference type="GO" id="GO:0003968">
    <property type="term" value="F:RNA-directed RNA polymerase activity"/>
    <property type="evidence" value="ECO:0007669"/>
    <property type="project" value="UniProtKB-KW"/>
</dbReference>
<evidence type="ECO:0000313" key="4">
    <source>
        <dbReference type="Proteomes" id="UP000218811"/>
    </source>
</evidence>
<dbReference type="PANTHER" id="PTHR23079:SF55">
    <property type="entry name" value="RNA-DIRECTED RNA POLYMERASE"/>
    <property type="match status" value="1"/>
</dbReference>
<keyword evidence="1" id="KW-0808">Transferase</keyword>
<keyword evidence="4" id="KW-1185">Reference proteome</keyword>
<dbReference type="OrthoDB" id="10055769at2759"/>
<organism evidence="3 4">
    <name type="scientific">Wolfiporia cocos (strain MD-104)</name>
    <name type="common">Brown rot fungus</name>
    <dbReference type="NCBI Taxonomy" id="742152"/>
    <lineage>
        <taxon>Eukaryota</taxon>
        <taxon>Fungi</taxon>
        <taxon>Dikarya</taxon>
        <taxon>Basidiomycota</taxon>
        <taxon>Agaricomycotina</taxon>
        <taxon>Agaricomycetes</taxon>
        <taxon>Polyporales</taxon>
        <taxon>Phaeolaceae</taxon>
        <taxon>Wolfiporia</taxon>
    </lineage>
</organism>
<feature type="non-terminal residue" evidence="3">
    <location>
        <position position="671"/>
    </location>
</feature>
<evidence type="ECO:0000259" key="2">
    <source>
        <dbReference type="Pfam" id="PF05183"/>
    </source>
</evidence>
<evidence type="ECO:0000313" key="3">
    <source>
        <dbReference type="EMBL" id="PCH44937.1"/>
    </source>
</evidence>
<dbReference type="InterPro" id="IPR057596">
    <property type="entry name" value="RDRP_core"/>
</dbReference>
<sequence length="671" mass="76493">HYRRGLIGSLPYGAQWELARYVGVGIKFDDIPIHTLTALRALRTNAKAAPEVTKTISNLLTSRPQNDEDDAFAAAFAQERNAKLPWDELDREEENLAKDPYSGLGCNPDSSWYGGRVHFTAKVAFDNSGPTTLKLDRPTLGSSNQLARRFGSWRFIRVRIPKDLPYRGDKKAGEGILVLFFKRPFVLNGRVFRAFYAKEHNVFLVQTNETWDGTQIVEQVSSSMPDLMKVPIPVNFLEFINYHNNMDRNRHQTMVKWAARFALGLSNSIPGVRLEPANIAFEDDQICDTWDGQGMPPNEQIMTDGCGLIRYDILQAITERLTWTAIPTAVQMRVFGSKQVIKKEIHTFINRYHIEVPMSCTAYIVPDPLGVLEPGEIHLKSSRRNLLDQEGRLTDIVLGDVLVTRHPCKVPTDVQKVKAVFKEKLHRYVDVIVVSIKNHISNNVLLNRHLASCTGGGDYDGDTMEVFWDPRIVKHFKSADPSFLSEPEEVASCLVKDKKTVSDFLAEHEAPLVTTATLIFKLQDYLLAAIRDVTMVGTYSTWWENSIYKHGYRDPRTVFLAYMFCAILDGSKSGVSVPTKIYEAHKRTIDMRVPRWKEKSKKDPSKEARIDWNIRSLPRDKELGPFIMDEIQLQVQKECDKQLRFVEQLFVEKTVELDAHLAGPWREAEAR</sequence>
<gene>
    <name evidence="3" type="ORF">WOLCODRAFT_56552</name>
</gene>
<feature type="domain" description="RDRP core" evidence="2">
    <location>
        <begin position="338"/>
        <end position="604"/>
    </location>
</feature>
<dbReference type="GO" id="GO:0031380">
    <property type="term" value="C:nuclear RNA-directed RNA polymerase complex"/>
    <property type="evidence" value="ECO:0007669"/>
    <property type="project" value="TreeGrafter"/>
</dbReference>
<keyword evidence="1" id="KW-0548">Nucleotidyltransferase</keyword>
<keyword evidence="1" id="KW-0696">RNA-directed RNA polymerase</keyword>
<dbReference type="GO" id="GO:0003723">
    <property type="term" value="F:RNA binding"/>
    <property type="evidence" value="ECO:0007669"/>
    <property type="project" value="UniProtKB-KW"/>
</dbReference>
<dbReference type="OMA" id="QWELARY"/>
<feature type="non-terminal residue" evidence="3">
    <location>
        <position position="1"/>
    </location>
</feature>
<name>A0A2H3K916_WOLCO</name>
<dbReference type="STRING" id="742152.A0A2H3K916"/>
<dbReference type="EMBL" id="KB468168">
    <property type="protein sequence ID" value="PCH44937.1"/>
    <property type="molecule type" value="Genomic_DNA"/>
</dbReference>
<dbReference type="InterPro" id="IPR007855">
    <property type="entry name" value="RDRP"/>
</dbReference>
<accession>A0A2H3K916</accession>
<proteinExistence type="inferred from homology"/>
<dbReference type="Proteomes" id="UP000218811">
    <property type="component" value="Unassembled WGS sequence"/>
</dbReference>
<dbReference type="AlphaFoldDB" id="A0A2H3K916"/>
<comment type="catalytic activity">
    <reaction evidence="1">
        <text>RNA(n) + a ribonucleoside 5'-triphosphate = RNA(n+1) + diphosphate</text>
        <dbReference type="Rhea" id="RHEA:21248"/>
        <dbReference type="Rhea" id="RHEA-COMP:14527"/>
        <dbReference type="Rhea" id="RHEA-COMP:17342"/>
        <dbReference type="ChEBI" id="CHEBI:33019"/>
        <dbReference type="ChEBI" id="CHEBI:61557"/>
        <dbReference type="ChEBI" id="CHEBI:140395"/>
        <dbReference type="EC" id="2.7.7.48"/>
    </reaction>
</comment>
<reference evidence="3 4" key="1">
    <citation type="journal article" date="2012" name="Science">
        <title>The Paleozoic origin of enzymatic lignin decomposition reconstructed from 31 fungal genomes.</title>
        <authorList>
            <person name="Floudas D."/>
            <person name="Binder M."/>
            <person name="Riley R."/>
            <person name="Barry K."/>
            <person name="Blanchette R.A."/>
            <person name="Henrissat B."/>
            <person name="Martinez A.T."/>
            <person name="Otillar R."/>
            <person name="Spatafora J.W."/>
            <person name="Yadav J.S."/>
            <person name="Aerts A."/>
            <person name="Benoit I."/>
            <person name="Boyd A."/>
            <person name="Carlson A."/>
            <person name="Copeland A."/>
            <person name="Coutinho P.M."/>
            <person name="de Vries R.P."/>
            <person name="Ferreira P."/>
            <person name="Findley K."/>
            <person name="Foster B."/>
            <person name="Gaskell J."/>
            <person name="Glotzer D."/>
            <person name="Gorecki P."/>
            <person name="Heitman J."/>
            <person name="Hesse C."/>
            <person name="Hori C."/>
            <person name="Igarashi K."/>
            <person name="Jurgens J.A."/>
            <person name="Kallen N."/>
            <person name="Kersten P."/>
            <person name="Kohler A."/>
            <person name="Kuees U."/>
            <person name="Kumar T.K.A."/>
            <person name="Kuo A."/>
            <person name="LaButti K."/>
            <person name="Larrondo L.F."/>
            <person name="Lindquist E."/>
            <person name="Ling A."/>
            <person name="Lombard V."/>
            <person name="Lucas S."/>
            <person name="Lundell T."/>
            <person name="Martin R."/>
            <person name="McLaughlin D.J."/>
            <person name="Morgenstern I."/>
            <person name="Morin E."/>
            <person name="Murat C."/>
            <person name="Nagy L.G."/>
            <person name="Nolan M."/>
            <person name="Ohm R.A."/>
            <person name="Patyshakuliyeva A."/>
            <person name="Rokas A."/>
            <person name="Ruiz-Duenas F.J."/>
            <person name="Sabat G."/>
            <person name="Salamov A."/>
            <person name="Samejima M."/>
            <person name="Schmutz J."/>
            <person name="Slot J.C."/>
            <person name="St John F."/>
            <person name="Stenlid J."/>
            <person name="Sun H."/>
            <person name="Sun S."/>
            <person name="Syed K."/>
            <person name="Tsang A."/>
            <person name="Wiebenga A."/>
            <person name="Young D."/>
            <person name="Pisabarro A."/>
            <person name="Eastwood D.C."/>
            <person name="Martin F."/>
            <person name="Cullen D."/>
            <person name="Grigoriev I.V."/>
            <person name="Hibbett D.S."/>
        </authorList>
    </citation>
    <scope>NUCLEOTIDE SEQUENCE [LARGE SCALE GENOMIC DNA]</scope>
    <source>
        <strain evidence="3 4">MD-104</strain>
    </source>
</reference>
<dbReference type="GO" id="GO:0030422">
    <property type="term" value="P:siRNA processing"/>
    <property type="evidence" value="ECO:0007669"/>
    <property type="project" value="TreeGrafter"/>
</dbReference>
<dbReference type="Pfam" id="PF05183">
    <property type="entry name" value="RdRP"/>
    <property type="match status" value="1"/>
</dbReference>
<dbReference type="PANTHER" id="PTHR23079">
    <property type="entry name" value="RNA-DEPENDENT RNA POLYMERASE"/>
    <property type="match status" value="1"/>
</dbReference>
<protein>
    <recommendedName>
        <fullName evidence="1">RNA-dependent RNA polymerase</fullName>
        <ecNumber evidence="1">2.7.7.48</ecNumber>
    </recommendedName>
</protein>
<dbReference type="EC" id="2.7.7.48" evidence="1"/>
<comment type="similarity">
    <text evidence="1">Belongs to the RdRP family.</text>
</comment>
<evidence type="ECO:0000256" key="1">
    <source>
        <dbReference type="RuleBase" id="RU363098"/>
    </source>
</evidence>